<dbReference type="Gene3D" id="1.25.40.20">
    <property type="entry name" value="Ankyrin repeat-containing domain"/>
    <property type="match status" value="1"/>
</dbReference>
<gene>
    <name evidence="1" type="ORF">N657DRAFT_548449</name>
</gene>
<keyword evidence="2" id="KW-1185">Reference proteome</keyword>
<protein>
    <submittedName>
        <fullName evidence="1">Uncharacterized protein</fullName>
    </submittedName>
</protein>
<comment type="caution">
    <text evidence="1">The sequence shown here is derived from an EMBL/GenBank/DDBJ whole genome shotgun (WGS) entry which is preliminary data.</text>
</comment>
<organism evidence="1 2">
    <name type="scientific">Parathielavia appendiculata</name>
    <dbReference type="NCBI Taxonomy" id="2587402"/>
    <lineage>
        <taxon>Eukaryota</taxon>
        <taxon>Fungi</taxon>
        <taxon>Dikarya</taxon>
        <taxon>Ascomycota</taxon>
        <taxon>Pezizomycotina</taxon>
        <taxon>Sordariomycetes</taxon>
        <taxon>Sordariomycetidae</taxon>
        <taxon>Sordariales</taxon>
        <taxon>Chaetomiaceae</taxon>
        <taxon>Parathielavia</taxon>
    </lineage>
</organism>
<reference evidence="1" key="1">
    <citation type="journal article" date="2023" name="Mol. Phylogenet. Evol.">
        <title>Genome-scale phylogeny and comparative genomics of the fungal order Sordariales.</title>
        <authorList>
            <person name="Hensen N."/>
            <person name="Bonometti L."/>
            <person name="Westerberg I."/>
            <person name="Brannstrom I.O."/>
            <person name="Guillou S."/>
            <person name="Cros-Aarteil S."/>
            <person name="Calhoun S."/>
            <person name="Haridas S."/>
            <person name="Kuo A."/>
            <person name="Mondo S."/>
            <person name="Pangilinan J."/>
            <person name="Riley R."/>
            <person name="LaButti K."/>
            <person name="Andreopoulos B."/>
            <person name="Lipzen A."/>
            <person name="Chen C."/>
            <person name="Yan M."/>
            <person name="Daum C."/>
            <person name="Ng V."/>
            <person name="Clum A."/>
            <person name="Steindorff A."/>
            <person name="Ohm R.A."/>
            <person name="Martin F."/>
            <person name="Silar P."/>
            <person name="Natvig D.O."/>
            <person name="Lalanne C."/>
            <person name="Gautier V."/>
            <person name="Ament-Velasquez S.L."/>
            <person name="Kruys A."/>
            <person name="Hutchinson M.I."/>
            <person name="Powell A.J."/>
            <person name="Barry K."/>
            <person name="Miller A.N."/>
            <person name="Grigoriev I.V."/>
            <person name="Debuchy R."/>
            <person name="Gladieux P."/>
            <person name="Hiltunen Thoren M."/>
            <person name="Johannesson H."/>
        </authorList>
    </citation>
    <scope>NUCLEOTIDE SEQUENCE</scope>
    <source>
        <strain evidence="1">CBS 731.68</strain>
    </source>
</reference>
<dbReference type="GeneID" id="87824643"/>
<sequence>PDYLDPGDGGCPELRACVEILLRNGADVNQADLKGNPPLGRLFAAPCFRSNLGDHSSDVLWITPADRSRIGSLLLQHGADPQCRIF</sequence>
<proteinExistence type="predicted"/>
<dbReference type="Proteomes" id="UP001302602">
    <property type="component" value="Unassembled WGS sequence"/>
</dbReference>
<dbReference type="RefSeq" id="XP_062649343.1">
    <property type="nucleotide sequence ID" value="XM_062787873.1"/>
</dbReference>
<dbReference type="SUPFAM" id="SSF48403">
    <property type="entry name" value="Ankyrin repeat"/>
    <property type="match status" value="1"/>
</dbReference>
<dbReference type="InterPro" id="IPR036770">
    <property type="entry name" value="Ankyrin_rpt-contain_sf"/>
</dbReference>
<dbReference type="AlphaFoldDB" id="A0AAN6Z596"/>
<reference evidence="1" key="2">
    <citation type="submission" date="2023-05" db="EMBL/GenBank/DDBJ databases">
        <authorList>
            <consortium name="Lawrence Berkeley National Laboratory"/>
            <person name="Steindorff A."/>
            <person name="Hensen N."/>
            <person name="Bonometti L."/>
            <person name="Westerberg I."/>
            <person name="Brannstrom I.O."/>
            <person name="Guillou S."/>
            <person name="Cros-Aarteil S."/>
            <person name="Calhoun S."/>
            <person name="Haridas S."/>
            <person name="Kuo A."/>
            <person name="Mondo S."/>
            <person name="Pangilinan J."/>
            <person name="Riley R."/>
            <person name="Labutti K."/>
            <person name="Andreopoulos B."/>
            <person name="Lipzen A."/>
            <person name="Chen C."/>
            <person name="Yanf M."/>
            <person name="Daum C."/>
            <person name="Ng V."/>
            <person name="Clum A."/>
            <person name="Ohm R."/>
            <person name="Martin F."/>
            <person name="Silar P."/>
            <person name="Natvig D."/>
            <person name="Lalanne C."/>
            <person name="Gautier V."/>
            <person name="Ament-Velasquez S.L."/>
            <person name="Kruys A."/>
            <person name="Hutchinson M.I."/>
            <person name="Powell A.J."/>
            <person name="Barry K."/>
            <person name="Miller A.N."/>
            <person name="Grigoriev I.V."/>
            <person name="Debuchy R."/>
            <person name="Gladieux P."/>
            <person name="Thoren M.H."/>
            <person name="Johannesson H."/>
        </authorList>
    </citation>
    <scope>NUCLEOTIDE SEQUENCE</scope>
    <source>
        <strain evidence="1">CBS 731.68</strain>
    </source>
</reference>
<dbReference type="EMBL" id="MU853225">
    <property type="protein sequence ID" value="KAK4125572.1"/>
    <property type="molecule type" value="Genomic_DNA"/>
</dbReference>
<evidence type="ECO:0000313" key="2">
    <source>
        <dbReference type="Proteomes" id="UP001302602"/>
    </source>
</evidence>
<feature type="non-terminal residue" evidence="1">
    <location>
        <position position="1"/>
    </location>
</feature>
<accession>A0AAN6Z596</accession>
<evidence type="ECO:0000313" key="1">
    <source>
        <dbReference type="EMBL" id="KAK4125572.1"/>
    </source>
</evidence>
<name>A0AAN6Z596_9PEZI</name>
<feature type="non-terminal residue" evidence="1">
    <location>
        <position position="86"/>
    </location>
</feature>